<dbReference type="PATRIC" id="fig|2746.7.peg.2246"/>
<dbReference type="Proteomes" id="UP000092504">
    <property type="component" value="Unassembled WGS sequence"/>
</dbReference>
<evidence type="ECO:0000313" key="2">
    <source>
        <dbReference type="EMBL" id="OBX37812.1"/>
    </source>
</evidence>
<keyword evidence="1" id="KW-0812">Transmembrane</keyword>
<evidence type="ECO:0000313" key="3">
    <source>
        <dbReference type="Proteomes" id="UP000092504"/>
    </source>
</evidence>
<feature type="transmembrane region" description="Helical" evidence="1">
    <location>
        <begin position="17"/>
        <end position="38"/>
    </location>
</feature>
<organism evidence="2 3">
    <name type="scientific">Halomonas elongata</name>
    <dbReference type="NCBI Taxonomy" id="2746"/>
    <lineage>
        <taxon>Bacteria</taxon>
        <taxon>Pseudomonadati</taxon>
        <taxon>Pseudomonadota</taxon>
        <taxon>Gammaproteobacteria</taxon>
        <taxon>Oceanospirillales</taxon>
        <taxon>Halomonadaceae</taxon>
        <taxon>Halomonas</taxon>
    </lineage>
</organism>
<gene>
    <name evidence="2" type="ORF">A8U91_02190</name>
</gene>
<dbReference type="EMBL" id="MAJD01000001">
    <property type="protein sequence ID" value="OBX37812.1"/>
    <property type="molecule type" value="Genomic_DNA"/>
</dbReference>
<evidence type="ECO:0000256" key="1">
    <source>
        <dbReference type="SAM" id="Phobius"/>
    </source>
</evidence>
<keyword evidence="1" id="KW-1133">Transmembrane helix</keyword>
<protein>
    <submittedName>
        <fullName evidence="2">Uncharacterized protein</fullName>
    </submittedName>
</protein>
<proteinExistence type="predicted"/>
<name>A0A1B8P6F3_HALEL</name>
<comment type="caution">
    <text evidence="2">The sequence shown here is derived from an EMBL/GenBank/DDBJ whole genome shotgun (WGS) entry which is preliminary data.</text>
</comment>
<reference evidence="2 3" key="1">
    <citation type="submission" date="2016-06" db="EMBL/GenBank/DDBJ databases">
        <title>Genome sequence of halotolerant plant growth promoting strain of Halomonas elongata HEK1 isolated from salterns of Rann of Kutch, Gujarat, India.</title>
        <authorList>
            <person name="Gaba S."/>
            <person name="Singh R.N."/>
            <person name="Abrol S."/>
            <person name="Kaushik R."/>
            <person name="Saxena A.K."/>
        </authorList>
    </citation>
    <scope>NUCLEOTIDE SEQUENCE [LARGE SCALE GENOMIC DNA]</scope>
    <source>
        <strain evidence="2 3">HEK1</strain>
    </source>
</reference>
<accession>A0A1B8P6F3</accession>
<keyword evidence="1" id="KW-0472">Membrane</keyword>
<sequence length="55" mass="5964">MHDDTTRLTRVLARKDVLALAFGAMIGWGWIVMTGNWIQSAGSLGPSSPFCWAVA</sequence>
<dbReference type="AlphaFoldDB" id="A0A1B8P6F3"/>